<evidence type="ECO:0000313" key="1">
    <source>
        <dbReference type="EMBL" id="CAG7719951.1"/>
    </source>
</evidence>
<dbReference type="AlphaFoldDB" id="A0A8J2JHN8"/>
<protein>
    <submittedName>
        <fullName evidence="1">Uncharacterized protein</fullName>
    </submittedName>
</protein>
<keyword evidence="2" id="KW-1185">Reference proteome</keyword>
<dbReference type="Proteomes" id="UP000708208">
    <property type="component" value="Unassembled WGS sequence"/>
</dbReference>
<name>A0A8J2JHN8_9HEXA</name>
<gene>
    <name evidence="1" type="ORF">AFUS01_LOCUS9246</name>
</gene>
<evidence type="ECO:0000313" key="2">
    <source>
        <dbReference type="Proteomes" id="UP000708208"/>
    </source>
</evidence>
<accession>A0A8J2JHN8</accession>
<sequence length="87" mass="9837">MIQNPQNNFQIYFFHGFTPEDLRMVKVAHFSSEPINCFVLSVLVHWNGTISYILHISGKSKSTFGSTSLILCKIPRPTDNFSAENSS</sequence>
<proteinExistence type="predicted"/>
<organism evidence="1 2">
    <name type="scientific">Allacma fusca</name>
    <dbReference type="NCBI Taxonomy" id="39272"/>
    <lineage>
        <taxon>Eukaryota</taxon>
        <taxon>Metazoa</taxon>
        <taxon>Ecdysozoa</taxon>
        <taxon>Arthropoda</taxon>
        <taxon>Hexapoda</taxon>
        <taxon>Collembola</taxon>
        <taxon>Symphypleona</taxon>
        <taxon>Sminthuridae</taxon>
        <taxon>Allacma</taxon>
    </lineage>
</organism>
<dbReference type="EMBL" id="CAJVCH010065923">
    <property type="protein sequence ID" value="CAG7719951.1"/>
    <property type="molecule type" value="Genomic_DNA"/>
</dbReference>
<reference evidence="1" key="1">
    <citation type="submission" date="2021-06" db="EMBL/GenBank/DDBJ databases">
        <authorList>
            <person name="Hodson N. C."/>
            <person name="Mongue J. A."/>
            <person name="Jaron S. K."/>
        </authorList>
    </citation>
    <scope>NUCLEOTIDE SEQUENCE</scope>
</reference>
<comment type="caution">
    <text evidence="1">The sequence shown here is derived from an EMBL/GenBank/DDBJ whole genome shotgun (WGS) entry which is preliminary data.</text>
</comment>